<dbReference type="Gene3D" id="1.10.287.110">
    <property type="entry name" value="DnaJ domain"/>
    <property type="match status" value="1"/>
</dbReference>
<sequence length="370" mass="42590">MDANDYRRVVYCMDRCLDYSPSCSKAKLIKAECLAMIGRCQEAQEIANDSLRFNSFDTDAIYVRGLCLYFEDKDEQAFKHFQQVLRLAPDHKKAMEIYKKAKQLKQKKEEGNEAFKMGRWQQALQLYNEALTIDKNNKAVNAKLYFNKATVCSKLNQIKEAAQACTAALELDENYVKALLRRARCYTELGEYEEAVKDYEKLYKIDKSKENKHLLHEAKIALKKSKRKDYYKILGVEKTASEDDIKKAYRKRALVHHPDRHAGAADPERREQERKFKEVGEAYGILSDPKKRARYDHGQDIDDDGAGMSGQKRALVHHPDRHAGAADPERREQERKFKESFFNRGPPHFDFNSGAGGGSFPGTAFSFQFG</sequence>
<feature type="repeat" description="TPR" evidence="3">
    <location>
        <begin position="176"/>
        <end position="209"/>
    </location>
</feature>
<name>A0A0L7LG15_OPEBR</name>
<dbReference type="PANTHER" id="PTHR45188:SF2">
    <property type="entry name" value="DNAJ HOMOLOG SUBFAMILY C MEMBER 7"/>
    <property type="match status" value="1"/>
</dbReference>
<evidence type="ECO:0000313" key="7">
    <source>
        <dbReference type="Proteomes" id="UP000037510"/>
    </source>
</evidence>
<feature type="repeat" description="TPR" evidence="3">
    <location>
        <begin position="58"/>
        <end position="91"/>
    </location>
</feature>
<dbReference type="PROSITE" id="PS50076">
    <property type="entry name" value="DNAJ_2"/>
    <property type="match status" value="1"/>
</dbReference>
<dbReference type="AlphaFoldDB" id="A0A0L7LG15"/>
<keyword evidence="2 3" id="KW-0802">TPR repeat</keyword>
<dbReference type="SMART" id="SM00028">
    <property type="entry name" value="TPR"/>
    <property type="match status" value="5"/>
</dbReference>
<gene>
    <name evidence="6" type="ORF">OBRU01_09489</name>
</gene>
<dbReference type="InterPro" id="IPR036869">
    <property type="entry name" value="J_dom_sf"/>
</dbReference>
<dbReference type="Proteomes" id="UP000037510">
    <property type="component" value="Unassembled WGS sequence"/>
</dbReference>
<accession>A0A0L7LG15</accession>
<feature type="region of interest" description="Disordered" evidence="4">
    <location>
        <begin position="317"/>
        <end position="346"/>
    </location>
</feature>
<dbReference type="InterPro" id="IPR001623">
    <property type="entry name" value="DnaJ_domain"/>
</dbReference>
<dbReference type="PROSITE" id="PS50005">
    <property type="entry name" value="TPR"/>
    <property type="match status" value="3"/>
</dbReference>
<dbReference type="PANTHER" id="PTHR45188">
    <property type="entry name" value="DNAJ PROTEIN P58IPK HOMOLOG"/>
    <property type="match status" value="1"/>
</dbReference>
<organism evidence="6 7">
    <name type="scientific">Operophtera brumata</name>
    <name type="common">Winter moth</name>
    <name type="synonym">Phalaena brumata</name>
    <dbReference type="NCBI Taxonomy" id="104452"/>
    <lineage>
        <taxon>Eukaryota</taxon>
        <taxon>Metazoa</taxon>
        <taxon>Ecdysozoa</taxon>
        <taxon>Arthropoda</taxon>
        <taxon>Hexapoda</taxon>
        <taxon>Insecta</taxon>
        <taxon>Pterygota</taxon>
        <taxon>Neoptera</taxon>
        <taxon>Endopterygota</taxon>
        <taxon>Lepidoptera</taxon>
        <taxon>Glossata</taxon>
        <taxon>Ditrysia</taxon>
        <taxon>Geometroidea</taxon>
        <taxon>Geometridae</taxon>
        <taxon>Larentiinae</taxon>
        <taxon>Operophtera</taxon>
    </lineage>
</organism>
<dbReference type="Pfam" id="PF13174">
    <property type="entry name" value="TPR_6"/>
    <property type="match status" value="1"/>
</dbReference>
<dbReference type="STRING" id="104452.A0A0L7LG15"/>
<feature type="domain" description="J" evidence="5">
    <location>
        <begin position="229"/>
        <end position="299"/>
    </location>
</feature>
<keyword evidence="1" id="KW-0677">Repeat</keyword>
<evidence type="ECO:0000256" key="4">
    <source>
        <dbReference type="SAM" id="MobiDB-lite"/>
    </source>
</evidence>
<feature type="compositionally biased region" description="Basic and acidic residues" evidence="4">
    <location>
        <begin position="317"/>
        <end position="341"/>
    </location>
</feature>
<feature type="non-terminal residue" evidence="6">
    <location>
        <position position="1"/>
    </location>
</feature>
<evidence type="ECO:0000256" key="1">
    <source>
        <dbReference type="ARBA" id="ARBA00022737"/>
    </source>
</evidence>
<proteinExistence type="predicted"/>
<feature type="non-terminal residue" evidence="6">
    <location>
        <position position="370"/>
    </location>
</feature>
<keyword evidence="7" id="KW-1185">Reference proteome</keyword>
<dbReference type="Gene3D" id="1.25.40.10">
    <property type="entry name" value="Tetratricopeptide repeat domain"/>
    <property type="match status" value="1"/>
</dbReference>
<dbReference type="Pfam" id="PF14559">
    <property type="entry name" value="TPR_19"/>
    <property type="match status" value="1"/>
</dbReference>
<reference evidence="6 7" key="1">
    <citation type="journal article" date="2015" name="Genome Biol. Evol.">
        <title>The genome of winter moth (Operophtera brumata) provides a genomic perspective on sexual dimorphism and phenology.</title>
        <authorList>
            <person name="Derks M.F."/>
            <person name="Smit S."/>
            <person name="Salis L."/>
            <person name="Schijlen E."/>
            <person name="Bossers A."/>
            <person name="Mateman C."/>
            <person name="Pijl A.S."/>
            <person name="de Ridder D."/>
            <person name="Groenen M.A."/>
            <person name="Visser M.E."/>
            <person name="Megens H.J."/>
        </authorList>
    </citation>
    <scope>NUCLEOTIDE SEQUENCE [LARGE SCALE GENOMIC DNA]</scope>
    <source>
        <strain evidence="6">WM2013NL</strain>
        <tissue evidence="6">Head and thorax</tissue>
    </source>
</reference>
<feature type="repeat" description="TPR" evidence="3">
    <location>
        <begin position="104"/>
        <end position="137"/>
    </location>
</feature>
<dbReference type="SUPFAM" id="SSF46565">
    <property type="entry name" value="Chaperone J-domain"/>
    <property type="match status" value="1"/>
</dbReference>
<evidence type="ECO:0000256" key="3">
    <source>
        <dbReference type="PROSITE-ProRule" id="PRU00339"/>
    </source>
</evidence>
<dbReference type="CDD" id="cd06257">
    <property type="entry name" value="DnaJ"/>
    <property type="match status" value="1"/>
</dbReference>
<evidence type="ECO:0000256" key="2">
    <source>
        <dbReference type="ARBA" id="ARBA00022803"/>
    </source>
</evidence>
<evidence type="ECO:0000259" key="5">
    <source>
        <dbReference type="PROSITE" id="PS50076"/>
    </source>
</evidence>
<comment type="caution">
    <text evidence="6">The sequence shown here is derived from an EMBL/GenBank/DDBJ whole genome shotgun (WGS) entry which is preliminary data.</text>
</comment>
<dbReference type="InterPro" id="IPR019734">
    <property type="entry name" value="TPR_rpt"/>
</dbReference>
<evidence type="ECO:0000313" key="6">
    <source>
        <dbReference type="EMBL" id="KOB74324.1"/>
    </source>
</evidence>
<dbReference type="EMBL" id="JTDY01001274">
    <property type="protein sequence ID" value="KOB74324.1"/>
    <property type="molecule type" value="Genomic_DNA"/>
</dbReference>
<protein>
    <submittedName>
        <fullName evidence="6">DnaJ (Hsp40)-like protein</fullName>
    </submittedName>
</protein>
<dbReference type="PROSITE" id="PS50293">
    <property type="entry name" value="TPR_REGION"/>
    <property type="match status" value="1"/>
</dbReference>
<dbReference type="SUPFAM" id="SSF48452">
    <property type="entry name" value="TPR-like"/>
    <property type="match status" value="2"/>
</dbReference>
<dbReference type="PRINTS" id="PR00625">
    <property type="entry name" value="JDOMAIN"/>
</dbReference>
<dbReference type="Pfam" id="PF00226">
    <property type="entry name" value="DnaJ"/>
    <property type="match status" value="1"/>
</dbReference>
<dbReference type="InterPro" id="IPR011990">
    <property type="entry name" value="TPR-like_helical_dom_sf"/>
</dbReference>
<dbReference type="SMART" id="SM00271">
    <property type="entry name" value="DnaJ"/>
    <property type="match status" value="1"/>
</dbReference>